<dbReference type="InterPro" id="IPR000322">
    <property type="entry name" value="Glyco_hydro_31_TIM"/>
</dbReference>
<keyword evidence="2" id="KW-0326">Glycosidase</keyword>
<reference evidence="5" key="2">
    <citation type="submission" date="2020-01" db="EMBL/GenBank/DDBJ databases">
        <authorList>
            <person name="Campanaro S."/>
        </authorList>
    </citation>
    <scope>NUCLEOTIDE SEQUENCE</scope>
    <source>
        <strain evidence="5">AS01afH2WH_6</strain>
    </source>
</reference>
<feature type="domain" description="Glycosyl hydrolase family 31 C-terminal" evidence="4">
    <location>
        <begin position="527"/>
        <end position="620"/>
    </location>
</feature>
<evidence type="ECO:0000313" key="6">
    <source>
        <dbReference type="Proteomes" id="UP000767327"/>
    </source>
</evidence>
<dbReference type="PANTHER" id="PTHR22762">
    <property type="entry name" value="ALPHA-GLUCOSIDASE"/>
    <property type="match status" value="1"/>
</dbReference>
<dbReference type="GO" id="GO:0005975">
    <property type="term" value="P:carbohydrate metabolic process"/>
    <property type="evidence" value="ECO:0007669"/>
    <property type="project" value="InterPro"/>
</dbReference>
<evidence type="ECO:0000313" key="5">
    <source>
        <dbReference type="EMBL" id="NLT79301.1"/>
    </source>
</evidence>
<dbReference type="SUPFAM" id="SSF51445">
    <property type="entry name" value="(Trans)glycosidases"/>
    <property type="match status" value="1"/>
</dbReference>
<dbReference type="InterPro" id="IPR017853">
    <property type="entry name" value="GH"/>
</dbReference>
<dbReference type="GO" id="GO:0090599">
    <property type="term" value="F:alpha-glucosidase activity"/>
    <property type="evidence" value="ECO:0007669"/>
    <property type="project" value="TreeGrafter"/>
</dbReference>
<comment type="similarity">
    <text evidence="1 2">Belongs to the glycosyl hydrolase 31 family.</text>
</comment>
<dbReference type="Proteomes" id="UP000767327">
    <property type="component" value="Unassembled WGS sequence"/>
</dbReference>
<evidence type="ECO:0000259" key="3">
    <source>
        <dbReference type="Pfam" id="PF01055"/>
    </source>
</evidence>
<comment type="caution">
    <text evidence="5">The sequence shown here is derived from an EMBL/GenBank/DDBJ whole genome shotgun (WGS) entry which is preliminary data.</text>
</comment>
<dbReference type="PANTHER" id="PTHR22762:SF89">
    <property type="entry name" value="ALPHA-XYLOSIDASE"/>
    <property type="match status" value="1"/>
</dbReference>
<dbReference type="AlphaFoldDB" id="A0A971CYN0"/>
<dbReference type="EMBL" id="JAAXZR010000013">
    <property type="protein sequence ID" value="NLT79301.1"/>
    <property type="molecule type" value="Genomic_DNA"/>
</dbReference>
<gene>
    <name evidence="5" type="ORF">GXW98_03315</name>
</gene>
<dbReference type="RefSeq" id="WP_273173033.1">
    <property type="nucleotide sequence ID" value="NZ_JAAXZR010000013.1"/>
</dbReference>
<name>A0A971CYN0_9BIFI</name>
<evidence type="ECO:0000256" key="2">
    <source>
        <dbReference type="RuleBase" id="RU361185"/>
    </source>
</evidence>
<accession>A0A971CYN0</accession>
<evidence type="ECO:0000256" key="1">
    <source>
        <dbReference type="ARBA" id="ARBA00007806"/>
    </source>
</evidence>
<dbReference type="Gene3D" id="3.20.20.80">
    <property type="entry name" value="Glycosidases"/>
    <property type="match status" value="1"/>
</dbReference>
<dbReference type="InterPro" id="IPR013780">
    <property type="entry name" value="Glyco_hydro_b"/>
</dbReference>
<dbReference type="CDD" id="cd06595">
    <property type="entry name" value="GH31_u1"/>
    <property type="match status" value="1"/>
</dbReference>
<dbReference type="Pfam" id="PF01055">
    <property type="entry name" value="Glyco_hydro_31_2nd"/>
    <property type="match status" value="1"/>
</dbReference>
<sequence length="830" mass="93259">MSTFHNDNPRYSFPHGAHPKMDDACVIVGDHWRIGVLTKSLIRLEWSEDGAFEDHCSQTVINRNFLSQDSVERRVYDQDGLLVIDTPYLHLSYDRRPFSKEGLQIQVKGMDGFNGTWHYGASQHANLKGTARTLDGADGAIGLGDGVISHDGWAVLDDSSSNVLVAEEDGGAAASSPRLRVAPRSSGRQDLYFFGYGHRYRQAVQDFYGLTGPTPLLPRFALGNWWSRYYQYTADEYLALMDRFAAEGIPFTTAVIDMDWHITEVDASYGSGWTGYTWNEDLFPDPERFLHELHRKGLRTTLNVHPRDGVRAFEKPYVRMAETMGVDPATGEAIEFDVTNPKFVDAYFDMHHNLEDEGVDFWWIDWQQGGVTKQVGLDPLWMLNHLHYLDSARDGRWPLTFSRYAGPGSHRYPIGFSGDTVVSWESLRFQPYFTATASNIGYGWWSHDIGGHMSGIRDEELEARWYQLGVFSPINRLHSSASPFNGKEPWNFHEPVKSAMVDALRLRQALMPYMYTMNWRNAVEGRELIEPMYWQYPEQGEAYGVPNEYFFGSELIAVPITEAMDKASMRAKAKVWLPQGDWFDFFSGRRYRSDVASGMNFYAWRGIGVMPVFAKAGGIVPLQSDNTTNSTENPEALEILVFPGADGKFSLREDDGRYSPDGGIERMRVSDTVMSFDNASSTLTIAAAAGDARVTPERRTWTVTFRGVAMSEVQIDGEYSSDTSYDKESLSLTVHVGCKATDKDVTVSFPHGLELAADPVSDDVFAICNDAQIAYPLKEAANAALQEHGTRALPSLKTLSYESKDQNGGIHREELSPSVLSAVEEVLFRC</sequence>
<protein>
    <submittedName>
        <fullName evidence="5">Alpha-glucosidase</fullName>
    </submittedName>
</protein>
<dbReference type="InterPro" id="IPR048395">
    <property type="entry name" value="Glyco_hydro_31_C"/>
</dbReference>
<reference evidence="5" key="1">
    <citation type="journal article" date="2020" name="Biotechnol. Biofuels">
        <title>New insights from the biogas microbiome by comprehensive genome-resolved metagenomics of nearly 1600 species originating from multiple anaerobic digesters.</title>
        <authorList>
            <person name="Campanaro S."/>
            <person name="Treu L."/>
            <person name="Rodriguez-R L.M."/>
            <person name="Kovalovszki A."/>
            <person name="Ziels R.M."/>
            <person name="Maus I."/>
            <person name="Zhu X."/>
            <person name="Kougias P.G."/>
            <person name="Basile A."/>
            <person name="Luo G."/>
            <person name="Schluter A."/>
            <person name="Konstantinidis K.T."/>
            <person name="Angelidaki I."/>
        </authorList>
    </citation>
    <scope>NUCLEOTIDE SEQUENCE</scope>
    <source>
        <strain evidence="5">AS01afH2WH_6</strain>
    </source>
</reference>
<evidence type="ECO:0000259" key="4">
    <source>
        <dbReference type="Pfam" id="PF21365"/>
    </source>
</evidence>
<dbReference type="GO" id="GO:0006491">
    <property type="term" value="P:N-glycan processing"/>
    <property type="evidence" value="ECO:0007669"/>
    <property type="project" value="TreeGrafter"/>
</dbReference>
<proteinExistence type="inferred from homology"/>
<keyword evidence="2" id="KW-0378">Hydrolase</keyword>
<dbReference type="SUPFAM" id="SSF51011">
    <property type="entry name" value="Glycosyl hydrolase domain"/>
    <property type="match status" value="1"/>
</dbReference>
<organism evidence="5 6">
    <name type="scientific">Bifidobacterium crudilactis</name>
    <dbReference type="NCBI Taxonomy" id="327277"/>
    <lineage>
        <taxon>Bacteria</taxon>
        <taxon>Bacillati</taxon>
        <taxon>Actinomycetota</taxon>
        <taxon>Actinomycetes</taxon>
        <taxon>Bifidobacteriales</taxon>
        <taxon>Bifidobacteriaceae</taxon>
        <taxon>Bifidobacterium</taxon>
    </lineage>
</organism>
<feature type="domain" description="Glycoside hydrolase family 31 TIM barrel" evidence="3">
    <location>
        <begin position="214"/>
        <end position="517"/>
    </location>
</feature>
<dbReference type="Pfam" id="PF21365">
    <property type="entry name" value="Glyco_hydro_31_3rd"/>
    <property type="match status" value="1"/>
</dbReference>
<dbReference type="Gene3D" id="2.60.40.1180">
    <property type="entry name" value="Golgi alpha-mannosidase II"/>
    <property type="match status" value="2"/>
</dbReference>